<name>A0A1S8D0P7_9PROT</name>
<sequence length="534" mass="58415">MRAADDDTPSLPDDPAALRALLLEARAQVDTLVAERDALASQNERLQHLLLKLKRRQFGTKSERLPEDQLLFAFEEIEATLAGNAAEAGKASPTLRDNGAKRRRAGRGRLPAHLPRVEVVLAPEATACPCCAGPLVEIGADASERLDVIPAKFRVIVTKRPKLACRSCAGVVLQEPAPARLIEGGVPTEATVAHVLVSRYADHLPLYRQSQILARQGIEIGREVLADWTGTGALEIVPLVRRMREILLASPQLFADETTMPVLDPGRGKTKKGYAWAIARDDRPWGGADPPAVVFHYAPGRGAEHAKDLLAGYRGILQCDGYGAYKTLAGASNGITLAFCWSHVRRGFIELARGKTAPIAAETLQRIAALYAVEAEVRGKPPDIRRAVRQERSRPLVEDLFVWLTTQLARLPGSSPTAEAIRYALNHREGLVRFLEHGRIELDTNTVERAIRPICLSRKNALFASGDDGGARWAAVASLVETCKLNGVDPQRYFTEVLTRLVNGWPNSRIDELMPWRWADEENGAASSEGREGP</sequence>
<reference evidence="7" key="1">
    <citation type="submission" date="2016-12" db="EMBL/GenBank/DDBJ databases">
        <title>Draft genome sequence of Roseomonas mucosa strain AU37, isolated from a peripheral intravenous catheter.</title>
        <authorList>
            <person name="Choudhury M.A."/>
            <person name="Sidjabat H.E."/>
            <person name="Wailan A.M."/>
            <person name="Zhang L."/>
            <person name="Marsh N.M."/>
            <person name="Rickard C.M."/>
            <person name="Davies M."/>
            <person name="Mcmillan D.J."/>
        </authorList>
    </citation>
    <scope>NUCLEOTIDE SEQUENCE [LARGE SCALE GENOMIC DNA]</scope>
    <source>
        <strain evidence="7">AU37</strain>
    </source>
</reference>
<evidence type="ECO:0000259" key="4">
    <source>
        <dbReference type="Pfam" id="PF13005"/>
    </source>
</evidence>
<feature type="domain" description="Transposase IS66 C-terminal" evidence="6">
    <location>
        <begin position="478"/>
        <end position="516"/>
    </location>
</feature>
<dbReference type="PANTHER" id="PTHR33678">
    <property type="entry name" value="BLL1576 PROTEIN"/>
    <property type="match status" value="1"/>
</dbReference>
<dbReference type="Pfam" id="PF13005">
    <property type="entry name" value="zf-IS66"/>
    <property type="match status" value="1"/>
</dbReference>
<dbReference type="InterPro" id="IPR024463">
    <property type="entry name" value="Transposase_TnpC_homeodom"/>
</dbReference>
<dbReference type="OrthoDB" id="9800877at2"/>
<comment type="caution">
    <text evidence="7">The sequence shown here is derived from an EMBL/GenBank/DDBJ whole genome shotgun (WGS) entry which is preliminary data.</text>
</comment>
<dbReference type="NCBIfam" id="NF033517">
    <property type="entry name" value="transpos_IS66"/>
    <property type="match status" value="1"/>
</dbReference>
<evidence type="ECO:0000256" key="1">
    <source>
        <dbReference type="SAM" id="Coils"/>
    </source>
</evidence>
<feature type="domain" description="Transposase IS66 central" evidence="3">
    <location>
        <begin position="185"/>
        <end position="470"/>
    </location>
</feature>
<dbReference type="InterPro" id="IPR004291">
    <property type="entry name" value="Transposase_IS66_central"/>
</dbReference>
<dbReference type="Pfam" id="PF13817">
    <property type="entry name" value="DDE_Tnp_IS66_C"/>
    <property type="match status" value="1"/>
</dbReference>
<evidence type="ECO:0000313" key="7">
    <source>
        <dbReference type="EMBL" id="ONH81883.1"/>
    </source>
</evidence>
<feature type="domain" description="Transposase TnpC homeodomain" evidence="5">
    <location>
        <begin position="45"/>
        <end position="119"/>
    </location>
</feature>
<dbReference type="EMBL" id="LLWF02000085">
    <property type="protein sequence ID" value="ONH81883.1"/>
    <property type="molecule type" value="Genomic_DNA"/>
</dbReference>
<evidence type="ECO:0000313" key="8">
    <source>
        <dbReference type="Proteomes" id="UP000054844"/>
    </source>
</evidence>
<dbReference type="InterPro" id="IPR052344">
    <property type="entry name" value="Transposase-related"/>
</dbReference>
<evidence type="ECO:0000259" key="6">
    <source>
        <dbReference type="Pfam" id="PF13817"/>
    </source>
</evidence>
<dbReference type="Pfam" id="PF03050">
    <property type="entry name" value="DDE_Tnp_IS66"/>
    <property type="match status" value="1"/>
</dbReference>
<keyword evidence="8" id="KW-1185">Reference proteome</keyword>
<accession>A0A1S8D0P7</accession>
<feature type="domain" description="Transposase IS66 zinc-finger binding" evidence="4">
    <location>
        <begin position="126"/>
        <end position="168"/>
    </location>
</feature>
<dbReference type="InterPro" id="IPR024474">
    <property type="entry name" value="Znf_dom_IS66"/>
</dbReference>
<dbReference type="PANTHER" id="PTHR33678:SF1">
    <property type="entry name" value="BLL1576 PROTEIN"/>
    <property type="match status" value="1"/>
</dbReference>
<dbReference type="Proteomes" id="UP000054844">
    <property type="component" value="Unassembled WGS sequence"/>
</dbReference>
<gene>
    <name evidence="7" type="ORF">APZ41_017585</name>
</gene>
<dbReference type="Pfam" id="PF13007">
    <property type="entry name" value="LZ_Tnp_IS66"/>
    <property type="match status" value="1"/>
</dbReference>
<organism evidence="7 8">
    <name type="scientific">Roseomonas mucosa</name>
    <dbReference type="NCBI Taxonomy" id="207340"/>
    <lineage>
        <taxon>Bacteria</taxon>
        <taxon>Pseudomonadati</taxon>
        <taxon>Pseudomonadota</taxon>
        <taxon>Alphaproteobacteria</taxon>
        <taxon>Acetobacterales</taxon>
        <taxon>Roseomonadaceae</taxon>
        <taxon>Roseomonas</taxon>
    </lineage>
</organism>
<dbReference type="STRING" id="207340.APZ41_017585"/>
<evidence type="ECO:0000259" key="3">
    <source>
        <dbReference type="Pfam" id="PF03050"/>
    </source>
</evidence>
<evidence type="ECO:0000259" key="5">
    <source>
        <dbReference type="Pfam" id="PF13007"/>
    </source>
</evidence>
<protein>
    <submittedName>
        <fullName evidence="7">Transposase</fullName>
    </submittedName>
</protein>
<feature type="region of interest" description="Disordered" evidence="2">
    <location>
        <begin position="85"/>
        <end position="105"/>
    </location>
</feature>
<evidence type="ECO:0000256" key="2">
    <source>
        <dbReference type="SAM" id="MobiDB-lite"/>
    </source>
</evidence>
<dbReference type="AlphaFoldDB" id="A0A1S8D0P7"/>
<dbReference type="InterPro" id="IPR039552">
    <property type="entry name" value="IS66_C"/>
</dbReference>
<feature type="coiled-coil region" evidence="1">
    <location>
        <begin position="22"/>
        <end position="56"/>
    </location>
</feature>
<keyword evidence="1" id="KW-0175">Coiled coil</keyword>
<dbReference type="RefSeq" id="WP_058390670.1">
    <property type="nucleotide sequence ID" value="NZ_LLWF02000085.1"/>
</dbReference>
<proteinExistence type="predicted"/>